<reference evidence="5 6" key="1">
    <citation type="submission" date="2016-06" db="EMBL/GenBank/DDBJ databases">
        <title>Complete genome sequences of Bordetella bronchialis and Bordetella flabilis.</title>
        <authorList>
            <person name="LiPuma J.J."/>
            <person name="Spilker T."/>
        </authorList>
    </citation>
    <scope>NUCLEOTIDE SEQUENCE [LARGE SCALE GENOMIC DNA]</scope>
    <source>
        <strain evidence="5 6">AU10664</strain>
        <plasmid evidence="5 6">unnamed1</plasmid>
    </source>
</reference>
<geneLocation type="plasmid" evidence="5 6">
    <name>unnamed1</name>
</geneLocation>
<accession>A0A193GL42</accession>
<keyword evidence="6" id="KW-1185">Reference proteome</keyword>
<evidence type="ECO:0000256" key="2">
    <source>
        <dbReference type="PIRNR" id="PIRNR002070"/>
    </source>
</evidence>
<dbReference type="PROSITE" id="PS50935">
    <property type="entry name" value="SSB"/>
    <property type="match status" value="1"/>
</dbReference>
<dbReference type="PIRSF" id="PIRSF002070">
    <property type="entry name" value="SSB"/>
    <property type="match status" value="1"/>
</dbReference>
<name>A0A193GL42_9BORD</name>
<dbReference type="Pfam" id="PF00436">
    <property type="entry name" value="SSB"/>
    <property type="match status" value="1"/>
</dbReference>
<dbReference type="InterPro" id="IPR000424">
    <property type="entry name" value="Primosome_PriB/ssb"/>
</dbReference>
<feature type="region of interest" description="Disordered" evidence="4">
    <location>
        <begin position="118"/>
        <end position="155"/>
    </location>
</feature>
<evidence type="ECO:0000313" key="5">
    <source>
        <dbReference type="EMBL" id="ANN80812.1"/>
    </source>
</evidence>
<dbReference type="PANTHER" id="PTHR10302:SF0">
    <property type="entry name" value="SINGLE-STRANDED DNA-BINDING PROTEIN, MITOCHONDRIAL"/>
    <property type="match status" value="1"/>
</dbReference>
<keyword evidence="5" id="KW-0614">Plasmid</keyword>
<dbReference type="NCBIfam" id="TIGR00621">
    <property type="entry name" value="ssb"/>
    <property type="match status" value="1"/>
</dbReference>
<dbReference type="RefSeq" id="WP_066665798.1">
    <property type="nucleotide sequence ID" value="NZ_CBCSCL010000020.1"/>
</dbReference>
<dbReference type="EMBL" id="CP016173">
    <property type="protein sequence ID" value="ANN80812.1"/>
    <property type="molecule type" value="Genomic_DNA"/>
</dbReference>
<dbReference type="SUPFAM" id="SSF50249">
    <property type="entry name" value="Nucleic acid-binding proteins"/>
    <property type="match status" value="1"/>
</dbReference>
<evidence type="ECO:0000256" key="4">
    <source>
        <dbReference type="SAM" id="MobiDB-lite"/>
    </source>
</evidence>
<protein>
    <recommendedName>
        <fullName evidence="2 3">Single-stranded DNA-binding protein</fullName>
    </recommendedName>
</protein>
<dbReference type="GO" id="GO:0003697">
    <property type="term" value="F:single-stranded DNA binding"/>
    <property type="evidence" value="ECO:0007669"/>
    <property type="project" value="InterPro"/>
</dbReference>
<dbReference type="Gene3D" id="2.40.50.140">
    <property type="entry name" value="Nucleic acid-binding proteins"/>
    <property type="match status" value="1"/>
</dbReference>
<gene>
    <name evidence="5" type="ORF">BAU07_26135</name>
</gene>
<dbReference type="GO" id="GO:0009295">
    <property type="term" value="C:nucleoid"/>
    <property type="evidence" value="ECO:0007669"/>
    <property type="project" value="TreeGrafter"/>
</dbReference>
<sequence>MSRINNMFDLTGFVGADPEIRYNSNTGKPIVLVSLGVDGSYKKPDTKELVEHTDWIDLTVYREGLAGVFEQYVKKSSEIHVRGYLRKQVWESRDRVNEDGTPKRESRIQPVVTEVRLLRRPKDSTGAAPGPDLAGANAAAAAASIPSDLDDDIPF</sequence>
<dbReference type="OrthoDB" id="9809878at2"/>
<dbReference type="PANTHER" id="PTHR10302">
    <property type="entry name" value="SINGLE-STRANDED DNA-BINDING PROTEIN"/>
    <property type="match status" value="1"/>
</dbReference>
<dbReference type="KEGG" id="bfz:BAU07_26135"/>
<organism evidence="5 6">
    <name type="scientific">Bordetella flabilis</name>
    <dbReference type="NCBI Taxonomy" id="463014"/>
    <lineage>
        <taxon>Bacteria</taxon>
        <taxon>Pseudomonadati</taxon>
        <taxon>Pseudomonadota</taxon>
        <taxon>Betaproteobacteria</taxon>
        <taxon>Burkholderiales</taxon>
        <taxon>Alcaligenaceae</taxon>
        <taxon>Bordetella</taxon>
    </lineage>
</organism>
<feature type="compositionally biased region" description="Low complexity" evidence="4">
    <location>
        <begin position="127"/>
        <end position="147"/>
    </location>
</feature>
<dbReference type="GO" id="GO:0006260">
    <property type="term" value="P:DNA replication"/>
    <property type="evidence" value="ECO:0007669"/>
    <property type="project" value="InterPro"/>
</dbReference>
<dbReference type="Proteomes" id="UP000091926">
    <property type="component" value="Plasmid unnamed1"/>
</dbReference>
<evidence type="ECO:0000313" key="6">
    <source>
        <dbReference type="Proteomes" id="UP000091926"/>
    </source>
</evidence>
<evidence type="ECO:0000256" key="1">
    <source>
        <dbReference type="ARBA" id="ARBA00023125"/>
    </source>
</evidence>
<evidence type="ECO:0000256" key="3">
    <source>
        <dbReference type="RuleBase" id="RU000524"/>
    </source>
</evidence>
<dbReference type="AlphaFoldDB" id="A0A193GL42"/>
<proteinExistence type="predicted"/>
<keyword evidence="1 2" id="KW-0238">DNA-binding</keyword>
<dbReference type="InterPro" id="IPR012340">
    <property type="entry name" value="NA-bd_OB-fold"/>
</dbReference>
<dbReference type="InterPro" id="IPR011344">
    <property type="entry name" value="ssDNA-bd"/>
</dbReference>
<dbReference type="CDD" id="cd04496">
    <property type="entry name" value="SSB_OBF"/>
    <property type="match status" value="1"/>
</dbReference>